<feature type="transmembrane region" description="Helical" evidence="1">
    <location>
        <begin position="92"/>
        <end position="118"/>
    </location>
</feature>
<feature type="transmembrane region" description="Helical" evidence="1">
    <location>
        <begin position="163"/>
        <end position="181"/>
    </location>
</feature>
<reference evidence="2 3" key="1">
    <citation type="journal article" date="2015" name="Nature">
        <title>rRNA introns, odd ribosomes, and small enigmatic genomes across a large radiation of phyla.</title>
        <authorList>
            <person name="Brown C.T."/>
            <person name="Hug L.A."/>
            <person name="Thomas B.C."/>
            <person name="Sharon I."/>
            <person name="Castelle C.J."/>
            <person name="Singh A."/>
            <person name="Wilkins M.J."/>
            <person name="Williams K.H."/>
            <person name="Banfield J.F."/>
        </authorList>
    </citation>
    <scope>NUCLEOTIDE SEQUENCE [LARGE SCALE GENOMIC DNA]</scope>
</reference>
<accession>A0A0G1RY05</accession>
<feature type="transmembrane region" description="Helical" evidence="1">
    <location>
        <begin position="26"/>
        <end position="47"/>
    </location>
</feature>
<gene>
    <name evidence="2" type="ORF">UX85_C0001G0205</name>
</gene>
<sequence>MPTSYGAISNWQEAIWLAGANVLSRVLYFLPSLVGAILIFIVGLVLARWGKALTVKILGAVKLDSLLRKSGLDPFLKRADIRVKFEVFLGEIIRWLIVLVFFIAGVNILGLTTVSLVLNSLLGYIPSIFSAVLVLTIGVLLAGLVESLIKGAVSQIDAKTSRLLAKIGSYLVVVVSALAAVNELGIAQSLINTLFIGVIATLTLGLGLAIGLGAKDLVAKMLMDWYSGAKKGK</sequence>
<evidence type="ECO:0000313" key="2">
    <source>
        <dbReference type="EMBL" id="KKU61991.1"/>
    </source>
</evidence>
<keyword evidence="1" id="KW-0812">Transmembrane</keyword>
<dbReference type="InterPro" id="IPR008910">
    <property type="entry name" value="MSC_TM_helix"/>
</dbReference>
<dbReference type="Gene3D" id="1.10.287.1260">
    <property type="match status" value="2"/>
</dbReference>
<feature type="transmembrane region" description="Helical" evidence="1">
    <location>
        <begin position="193"/>
        <end position="214"/>
    </location>
</feature>
<protein>
    <submittedName>
        <fullName evidence="2">Uncharacterized protein</fullName>
    </submittedName>
</protein>
<dbReference type="EMBL" id="LCNT01000001">
    <property type="protein sequence ID" value="KKU61991.1"/>
    <property type="molecule type" value="Genomic_DNA"/>
</dbReference>
<evidence type="ECO:0000313" key="3">
    <source>
        <dbReference type="Proteomes" id="UP000033860"/>
    </source>
</evidence>
<name>A0A0G1RY05_9BACT</name>
<keyword evidence="1" id="KW-1133">Transmembrane helix</keyword>
<proteinExistence type="predicted"/>
<dbReference type="Pfam" id="PF05552">
    <property type="entry name" value="MS_channel_1st_1"/>
    <property type="match status" value="2"/>
</dbReference>
<organism evidence="2 3">
    <name type="scientific">Candidatus Beckwithbacteria bacterium GW2011_GWB1_47_15</name>
    <dbReference type="NCBI Taxonomy" id="1618371"/>
    <lineage>
        <taxon>Bacteria</taxon>
        <taxon>Candidatus Beckwithiibacteriota</taxon>
    </lineage>
</organism>
<evidence type="ECO:0000256" key="1">
    <source>
        <dbReference type="SAM" id="Phobius"/>
    </source>
</evidence>
<dbReference type="AlphaFoldDB" id="A0A0G1RY05"/>
<comment type="caution">
    <text evidence="2">The sequence shown here is derived from an EMBL/GenBank/DDBJ whole genome shotgun (WGS) entry which is preliminary data.</text>
</comment>
<keyword evidence="1" id="KW-0472">Membrane</keyword>
<feature type="transmembrane region" description="Helical" evidence="1">
    <location>
        <begin position="124"/>
        <end position="142"/>
    </location>
</feature>
<dbReference type="Proteomes" id="UP000033860">
    <property type="component" value="Unassembled WGS sequence"/>
</dbReference>